<dbReference type="AlphaFoldDB" id="A0A915MDR3"/>
<protein>
    <submittedName>
        <fullName evidence="4">Uncharacterized protein</fullName>
    </submittedName>
</protein>
<keyword evidence="2" id="KW-1133">Transmembrane helix</keyword>
<name>A0A915MDR3_MELJA</name>
<keyword evidence="2" id="KW-0472">Membrane</keyword>
<feature type="region of interest" description="Disordered" evidence="1">
    <location>
        <begin position="1"/>
        <end position="38"/>
    </location>
</feature>
<keyword evidence="2" id="KW-0812">Transmembrane</keyword>
<evidence type="ECO:0000313" key="4">
    <source>
        <dbReference type="WBParaSite" id="scaffold3676_cov291.g6948"/>
    </source>
</evidence>
<evidence type="ECO:0000256" key="2">
    <source>
        <dbReference type="SAM" id="Phobius"/>
    </source>
</evidence>
<proteinExistence type="predicted"/>
<sequence>MSTIQSSSNETTLTDKNVEGDKTPVEGKGNTSGVKGVNENPMGILTKADLEKELANFATKEDLANLATKADLANFATKADLANFATKKDLDVFMKKIDKTHPCGLKGVPYFGNWVSLLTIGFGVIMFGIVAITIIYSVHSSASKKLGSLESRFDVKAGALTKLINKMNEGSPDLPTLPTSLKESIIKRHKFN</sequence>
<evidence type="ECO:0000256" key="1">
    <source>
        <dbReference type="SAM" id="MobiDB-lite"/>
    </source>
</evidence>
<dbReference type="Proteomes" id="UP000887561">
    <property type="component" value="Unplaced"/>
</dbReference>
<dbReference type="WBParaSite" id="scaffold3676_cov291.g6948">
    <property type="protein sequence ID" value="scaffold3676_cov291.g6948"/>
    <property type="gene ID" value="scaffold3676_cov291.g6948"/>
</dbReference>
<reference evidence="4" key="1">
    <citation type="submission" date="2022-11" db="UniProtKB">
        <authorList>
            <consortium name="WormBaseParasite"/>
        </authorList>
    </citation>
    <scope>IDENTIFICATION</scope>
</reference>
<evidence type="ECO:0000313" key="3">
    <source>
        <dbReference type="Proteomes" id="UP000887561"/>
    </source>
</evidence>
<feature type="compositionally biased region" description="Polar residues" evidence="1">
    <location>
        <begin position="1"/>
        <end position="15"/>
    </location>
</feature>
<accession>A0A915MDR3</accession>
<feature type="transmembrane region" description="Helical" evidence="2">
    <location>
        <begin position="114"/>
        <end position="138"/>
    </location>
</feature>
<feature type="compositionally biased region" description="Basic and acidic residues" evidence="1">
    <location>
        <begin position="16"/>
        <end position="25"/>
    </location>
</feature>
<keyword evidence="3" id="KW-1185">Reference proteome</keyword>
<organism evidence="3 4">
    <name type="scientific">Meloidogyne javanica</name>
    <name type="common">Root-knot nematode worm</name>
    <dbReference type="NCBI Taxonomy" id="6303"/>
    <lineage>
        <taxon>Eukaryota</taxon>
        <taxon>Metazoa</taxon>
        <taxon>Ecdysozoa</taxon>
        <taxon>Nematoda</taxon>
        <taxon>Chromadorea</taxon>
        <taxon>Rhabditida</taxon>
        <taxon>Tylenchina</taxon>
        <taxon>Tylenchomorpha</taxon>
        <taxon>Tylenchoidea</taxon>
        <taxon>Meloidogynidae</taxon>
        <taxon>Meloidogyninae</taxon>
        <taxon>Meloidogyne</taxon>
        <taxon>Meloidogyne incognita group</taxon>
    </lineage>
</organism>